<sequence length="89" mass="9884">MRRSITVGDITEEGGLNMTGEISANATVQSKSGRFNYAYYIHEHDAGGANLLTPGTEKKFLEIPGKKNEQKWAEDIEKEIRNGLDKAGW</sequence>
<organism evidence="1 2">
    <name type="scientific">Paenibacillus shunpengii</name>
    <dbReference type="NCBI Taxonomy" id="2054424"/>
    <lineage>
        <taxon>Bacteria</taxon>
        <taxon>Bacillati</taxon>
        <taxon>Bacillota</taxon>
        <taxon>Bacilli</taxon>
        <taxon>Bacillales</taxon>
        <taxon>Paenibacillaceae</taxon>
        <taxon>Paenibacillus</taxon>
    </lineage>
</organism>
<proteinExistence type="predicted"/>
<keyword evidence="2" id="KW-1185">Reference proteome</keyword>
<name>A0ABW5SW12_9BACL</name>
<evidence type="ECO:0008006" key="3">
    <source>
        <dbReference type="Google" id="ProtNLM"/>
    </source>
</evidence>
<dbReference type="EMBL" id="JBHUMJ010000008">
    <property type="protein sequence ID" value="MFD2702785.1"/>
    <property type="molecule type" value="Genomic_DNA"/>
</dbReference>
<evidence type="ECO:0000313" key="2">
    <source>
        <dbReference type="Proteomes" id="UP001597540"/>
    </source>
</evidence>
<accession>A0ABW5SW12</accession>
<dbReference type="Proteomes" id="UP001597540">
    <property type="component" value="Unassembled WGS sequence"/>
</dbReference>
<gene>
    <name evidence="1" type="ORF">ACFSVM_20300</name>
</gene>
<reference evidence="2" key="1">
    <citation type="journal article" date="2019" name="Int. J. Syst. Evol. Microbiol.">
        <title>The Global Catalogue of Microorganisms (GCM) 10K type strain sequencing project: providing services to taxonomists for standard genome sequencing and annotation.</title>
        <authorList>
            <consortium name="The Broad Institute Genomics Platform"/>
            <consortium name="The Broad Institute Genome Sequencing Center for Infectious Disease"/>
            <person name="Wu L."/>
            <person name="Ma J."/>
        </authorList>
    </citation>
    <scope>NUCLEOTIDE SEQUENCE [LARGE SCALE GENOMIC DNA]</scope>
    <source>
        <strain evidence="2">KCTC 33849</strain>
    </source>
</reference>
<evidence type="ECO:0000313" key="1">
    <source>
        <dbReference type="EMBL" id="MFD2702785.1"/>
    </source>
</evidence>
<dbReference type="RefSeq" id="WP_379264177.1">
    <property type="nucleotide sequence ID" value="NZ_JBHUMJ010000008.1"/>
</dbReference>
<protein>
    <recommendedName>
        <fullName evidence="3">HK97 gp10 family phage protein</fullName>
    </recommendedName>
</protein>
<comment type="caution">
    <text evidence="1">The sequence shown here is derived from an EMBL/GenBank/DDBJ whole genome shotgun (WGS) entry which is preliminary data.</text>
</comment>